<feature type="region of interest" description="Disordered" evidence="1">
    <location>
        <begin position="542"/>
        <end position="598"/>
    </location>
</feature>
<feature type="compositionally biased region" description="Basic and acidic residues" evidence="1">
    <location>
        <begin position="26"/>
        <end position="49"/>
    </location>
</feature>
<feature type="region of interest" description="Disordered" evidence="1">
    <location>
        <begin position="1"/>
        <end position="133"/>
    </location>
</feature>
<reference evidence="3" key="1">
    <citation type="submission" date="2023-08" db="EMBL/GenBank/DDBJ databases">
        <authorList>
            <person name="Chen Y."/>
            <person name="Shah S."/>
            <person name="Dougan E. K."/>
            <person name="Thang M."/>
            <person name="Chan C."/>
        </authorList>
    </citation>
    <scope>NUCLEOTIDE SEQUENCE</scope>
</reference>
<dbReference type="InterPro" id="IPR006569">
    <property type="entry name" value="CID_dom"/>
</dbReference>
<sequence>MEPEDWQSRWDERTSRYPPSPPRSVHLREGSEDRRRDLHDVRDVRDFRSRGARRRGDRSRDSRDSRGRSDRMEHARQRSDSPDYAGRVRRRISGTGRRSRPRRWQGEPPSADEGRGRVEPSAGPYAAAKPPRRVRTFDLEPPREAHVTAIAASACATSACATATAVTTATWATTATSTVTAMAQTMCATTTAAATVPSGPTLVLDQLVDEAASLRKTAVAEVMVFCLEQAAHAKELANQLAARCVALHYTPLGRLELACIFCISDILQNLSYSHRCPGATAYRSAFEELLPSVFHRMYCGLVALGEATGERSFTEMKLRRVLKAWRDAEVYPKIYLDGLEAAGFAGALQTEAMAQPLSKETRMKLEVYAALDPLALERRCRNRGLWSVSWNQIPPSKSMLLQRLRVFEDYWSVRSKSSGAAQPALPQVQDDLDGTPVEASQRAPRMEPTRRGPMATAWSLASTPVPAASVDEDLDGEPIGVLELQQWRAAKAAAAMSAWSEQSFPPPAAMFPVPADFDAAAIDALLSASQEPEPQPALLAVAQSSAGAPRQDGVDPYPEDLISRRGRERRRRSASRERGQSRKRRRRGERRPVDPSVAAAKAAASAASAASAARAAASAAAFLSARSRAAAPAPAAPTARLQASKSPEPDAELDGEPLTDEDL</sequence>
<dbReference type="InterPro" id="IPR008942">
    <property type="entry name" value="ENTH_VHS"/>
</dbReference>
<comment type="caution">
    <text evidence="3">The sequence shown here is derived from an EMBL/GenBank/DDBJ whole genome shotgun (WGS) entry which is preliminary data.</text>
</comment>
<feature type="compositionally biased region" description="Basic residues" evidence="1">
    <location>
        <begin position="564"/>
        <end position="573"/>
    </location>
</feature>
<accession>A0AA36MTL4</accession>
<evidence type="ECO:0000313" key="3">
    <source>
        <dbReference type="EMBL" id="CAJ1378527.1"/>
    </source>
</evidence>
<dbReference type="Pfam" id="PF04818">
    <property type="entry name" value="CID"/>
    <property type="match status" value="1"/>
</dbReference>
<evidence type="ECO:0000256" key="1">
    <source>
        <dbReference type="SAM" id="MobiDB-lite"/>
    </source>
</evidence>
<dbReference type="EMBL" id="CAUJNA010000551">
    <property type="protein sequence ID" value="CAJ1378527.1"/>
    <property type="molecule type" value="Genomic_DNA"/>
</dbReference>
<dbReference type="Proteomes" id="UP001178507">
    <property type="component" value="Unassembled WGS sequence"/>
</dbReference>
<feature type="compositionally biased region" description="Acidic residues" evidence="1">
    <location>
        <begin position="649"/>
        <end position="663"/>
    </location>
</feature>
<evidence type="ECO:0000259" key="2">
    <source>
        <dbReference type="PROSITE" id="PS51391"/>
    </source>
</evidence>
<feature type="compositionally biased region" description="Basic and acidic residues" evidence="1">
    <location>
        <begin position="58"/>
        <end position="81"/>
    </location>
</feature>
<feature type="compositionally biased region" description="Low complexity" evidence="1">
    <location>
        <begin position="617"/>
        <end position="644"/>
    </location>
</feature>
<feature type="domain" description="CID" evidence="2">
    <location>
        <begin position="196"/>
        <end position="347"/>
    </location>
</feature>
<feature type="region of interest" description="Disordered" evidence="1">
    <location>
        <begin position="421"/>
        <end position="451"/>
    </location>
</feature>
<feature type="compositionally biased region" description="Basic and acidic residues" evidence="1">
    <location>
        <begin position="1"/>
        <end position="15"/>
    </location>
</feature>
<dbReference type="Gene3D" id="1.25.40.90">
    <property type="match status" value="1"/>
</dbReference>
<organism evidence="3 4">
    <name type="scientific">Effrenium voratum</name>
    <dbReference type="NCBI Taxonomy" id="2562239"/>
    <lineage>
        <taxon>Eukaryota</taxon>
        <taxon>Sar</taxon>
        <taxon>Alveolata</taxon>
        <taxon>Dinophyceae</taxon>
        <taxon>Suessiales</taxon>
        <taxon>Symbiodiniaceae</taxon>
        <taxon>Effrenium</taxon>
    </lineage>
</organism>
<protein>
    <recommendedName>
        <fullName evidence="2">CID domain-containing protein</fullName>
    </recommendedName>
</protein>
<keyword evidence="4" id="KW-1185">Reference proteome</keyword>
<dbReference type="AlphaFoldDB" id="A0AA36MTL4"/>
<feature type="region of interest" description="Disordered" evidence="1">
    <location>
        <begin position="617"/>
        <end position="663"/>
    </location>
</feature>
<evidence type="ECO:0000313" key="4">
    <source>
        <dbReference type="Proteomes" id="UP001178507"/>
    </source>
</evidence>
<name>A0AA36MTL4_9DINO</name>
<feature type="compositionally biased region" description="Basic residues" evidence="1">
    <location>
        <begin position="87"/>
        <end position="103"/>
    </location>
</feature>
<gene>
    <name evidence="3" type="ORF">EVOR1521_LOCUS7047</name>
</gene>
<proteinExistence type="predicted"/>
<dbReference type="PROSITE" id="PS51391">
    <property type="entry name" value="CID"/>
    <property type="match status" value="1"/>
</dbReference>